<evidence type="ECO:0000256" key="14">
    <source>
        <dbReference type="SAM" id="MobiDB-lite"/>
    </source>
</evidence>
<dbReference type="SMART" id="SM00326">
    <property type="entry name" value="SH3"/>
    <property type="match status" value="1"/>
</dbReference>
<keyword evidence="7" id="KW-0811">Translocation</keyword>
<dbReference type="PRINTS" id="PR00452">
    <property type="entry name" value="SH3DOMAIN"/>
</dbReference>
<dbReference type="PANTHER" id="PTHR19332">
    <property type="entry name" value="PEROXISOMAL MEMBRANE PROTEIN PEX13"/>
    <property type="match status" value="1"/>
</dbReference>
<feature type="transmembrane region" description="Helical" evidence="15">
    <location>
        <begin position="263"/>
        <end position="285"/>
    </location>
</feature>
<keyword evidence="6 15" id="KW-1133">Transmembrane helix</keyword>
<keyword evidence="4 15" id="KW-0812">Transmembrane</keyword>
<dbReference type="InterPro" id="IPR007223">
    <property type="entry name" value="Peroxin-13_N"/>
</dbReference>
<dbReference type="OrthoDB" id="10037838at2759"/>
<keyword evidence="18" id="KW-1185">Reference proteome</keyword>
<evidence type="ECO:0000256" key="7">
    <source>
        <dbReference type="ARBA" id="ARBA00023010"/>
    </source>
</evidence>
<evidence type="ECO:0000256" key="5">
    <source>
        <dbReference type="ARBA" id="ARBA00022927"/>
    </source>
</evidence>
<accession>A0A9N8ZPQ2</accession>
<evidence type="ECO:0000256" key="2">
    <source>
        <dbReference type="ARBA" id="ARBA00022443"/>
    </source>
</evidence>
<evidence type="ECO:0000256" key="9">
    <source>
        <dbReference type="ARBA" id="ARBA00023140"/>
    </source>
</evidence>
<dbReference type="GO" id="GO:0005778">
    <property type="term" value="C:peroxisomal membrane"/>
    <property type="evidence" value="ECO:0007669"/>
    <property type="project" value="UniProtKB-SubCell"/>
</dbReference>
<dbReference type="GO" id="GO:1990429">
    <property type="term" value="C:peroxisomal importomer complex"/>
    <property type="evidence" value="ECO:0007669"/>
    <property type="project" value="TreeGrafter"/>
</dbReference>
<keyword evidence="3" id="KW-0813">Transport</keyword>
<evidence type="ECO:0000256" key="1">
    <source>
        <dbReference type="ARBA" id="ARBA00006033"/>
    </source>
</evidence>
<comment type="subcellular location">
    <subcellularLocation>
        <location evidence="12">Peroxisome membrane</location>
    </subcellularLocation>
</comment>
<keyword evidence="9" id="KW-0576">Peroxisome</keyword>
<dbReference type="InterPro" id="IPR036028">
    <property type="entry name" value="SH3-like_dom_sf"/>
</dbReference>
<evidence type="ECO:0000259" key="16">
    <source>
        <dbReference type="PROSITE" id="PS50002"/>
    </source>
</evidence>
<reference evidence="17" key="1">
    <citation type="submission" date="2021-06" db="EMBL/GenBank/DDBJ databases">
        <authorList>
            <person name="Kallberg Y."/>
            <person name="Tangrot J."/>
            <person name="Rosling A."/>
        </authorList>
    </citation>
    <scope>NUCLEOTIDE SEQUENCE</scope>
    <source>
        <strain evidence="17">MT106</strain>
    </source>
</reference>
<feature type="non-terminal residue" evidence="17">
    <location>
        <position position="418"/>
    </location>
</feature>
<evidence type="ECO:0000256" key="11">
    <source>
        <dbReference type="ARBA" id="ARBA00034535"/>
    </source>
</evidence>
<dbReference type="EMBL" id="CAJVPL010000489">
    <property type="protein sequence ID" value="CAG8502778.1"/>
    <property type="molecule type" value="Genomic_DNA"/>
</dbReference>
<organism evidence="17 18">
    <name type="scientific">Ambispora gerdemannii</name>
    <dbReference type="NCBI Taxonomy" id="144530"/>
    <lineage>
        <taxon>Eukaryota</taxon>
        <taxon>Fungi</taxon>
        <taxon>Fungi incertae sedis</taxon>
        <taxon>Mucoromycota</taxon>
        <taxon>Glomeromycotina</taxon>
        <taxon>Glomeromycetes</taxon>
        <taxon>Archaeosporales</taxon>
        <taxon>Ambisporaceae</taxon>
        <taxon>Ambispora</taxon>
    </lineage>
</organism>
<evidence type="ECO:0000256" key="10">
    <source>
        <dbReference type="ARBA" id="ARBA00029693"/>
    </source>
</evidence>
<dbReference type="InterPro" id="IPR035463">
    <property type="entry name" value="Pex13"/>
</dbReference>
<evidence type="ECO:0000256" key="6">
    <source>
        <dbReference type="ARBA" id="ARBA00022989"/>
    </source>
</evidence>
<dbReference type="InterPro" id="IPR001452">
    <property type="entry name" value="SH3_domain"/>
</dbReference>
<dbReference type="Gene3D" id="2.30.30.40">
    <property type="entry name" value="SH3 Domains"/>
    <property type="match status" value="1"/>
</dbReference>
<feature type="compositionally biased region" description="Polar residues" evidence="14">
    <location>
        <begin position="41"/>
        <end position="50"/>
    </location>
</feature>
<keyword evidence="2 13" id="KW-0728">SH3 domain</keyword>
<evidence type="ECO:0000256" key="4">
    <source>
        <dbReference type="ARBA" id="ARBA00022692"/>
    </source>
</evidence>
<evidence type="ECO:0000313" key="17">
    <source>
        <dbReference type="EMBL" id="CAG8502778.1"/>
    </source>
</evidence>
<dbReference type="Proteomes" id="UP000789831">
    <property type="component" value="Unassembled WGS sequence"/>
</dbReference>
<dbReference type="SUPFAM" id="SSF50044">
    <property type="entry name" value="SH3-domain"/>
    <property type="match status" value="1"/>
</dbReference>
<keyword evidence="8 15" id="KW-0472">Membrane</keyword>
<dbReference type="PANTHER" id="PTHR19332:SF1">
    <property type="entry name" value="PEROXISOMAL MEMBRANE PROTEIN PEX13"/>
    <property type="match status" value="1"/>
</dbReference>
<proteinExistence type="inferred from homology"/>
<name>A0A9N8ZPQ2_9GLOM</name>
<dbReference type="FunFam" id="2.30.30.40:FF:000072">
    <property type="entry name" value="Unconventional Myosin IB"/>
    <property type="match status" value="1"/>
</dbReference>
<comment type="caution">
    <text evidence="17">The sequence shown here is derived from an EMBL/GenBank/DDBJ whole genome shotgun (WGS) entry which is preliminary data.</text>
</comment>
<evidence type="ECO:0000256" key="8">
    <source>
        <dbReference type="ARBA" id="ARBA00023136"/>
    </source>
</evidence>
<feature type="domain" description="SH3" evidence="16">
    <location>
        <begin position="324"/>
        <end position="389"/>
    </location>
</feature>
<dbReference type="AlphaFoldDB" id="A0A9N8ZPQ2"/>
<feature type="region of interest" description="Disordered" evidence="14">
    <location>
        <begin position="26"/>
        <end position="52"/>
    </location>
</feature>
<evidence type="ECO:0000256" key="15">
    <source>
        <dbReference type="SAM" id="Phobius"/>
    </source>
</evidence>
<protein>
    <recommendedName>
        <fullName evidence="11">Peroxisomal membrane protein PEX13</fullName>
    </recommendedName>
    <alternativeName>
        <fullName evidence="10">Peroxin-13</fullName>
    </alternativeName>
</protein>
<evidence type="ECO:0000256" key="13">
    <source>
        <dbReference type="PROSITE-ProRule" id="PRU00192"/>
    </source>
</evidence>
<dbReference type="PROSITE" id="PS50002">
    <property type="entry name" value="SH3"/>
    <property type="match status" value="1"/>
</dbReference>
<keyword evidence="5" id="KW-0653">Protein transport</keyword>
<evidence type="ECO:0000313" key="18">
    <source>
        <dbReference type="Proteomes" id="UP000789831"/>
    </source>
</evidence>
<sequence>MPSPPKPWERSTNSSSRLTNTQLMAEPASFDGTTAPAVPNRPSTMGTNTAAPAINRGYSTFGTGAYNSGYSPYSAYGGMNSYNSYGSYSPYNRYGSYSSGYSPYSRYNSYGGSGYGNYGSYGSYGGYNRYGTNYGAGMAGGPGGPGGPANPDEVPLTQRMEASTSAGFHMIESVVNAFGGFASMLESTFFATHSSFMAMVGVVEQFGNLRNYLGQILSVFALVRWMRKLFYKVTGRAPPVNPNELTPVHFEQFQESRRSRRPLFFFILAIIGIPYVVHKIIQILLRRHEAKQVINTEIPASSLPNENNGQIIARSQTSATVSPQNLEFCRTLYDFQAESPAELSFPRGEIIAILSKTDSWGQPSEWWRGRVRNGSQGMFPSNYVEIINKGGGNPDTKDVKTILPSSNNNDNDKAADFS</sequence>
<comment type="similarity">
    <text evidence="1">Belongs to the peroxin-13 family.</text>
</comment>
<gene>
    <name evidence="17" type="ORF">AGERDE_LOCUS4333</name>
</gene>
<evidence type="ECO:0000256" key="12">
    <source>
        <dbReference type="ARBA" id="ARBA00046271"/>
    </source>
</evidence>
<evidence type="ECO:0000256" key="3">
    <source>
        <dbReference type="ARBA" id="ARBA00022448"/>
    </source>
</evidence>
<dbReference type="Pfam" id="PF00018">
    <property type="entry name" value="SH3_1"/>
    <property type="match status" value="1"/>
</dbReference>
<dbReference type="GO" id="GO:0016560">
    <property type="term" value="P:protein import into peroxisome matrix, docking"/>
    <property type="evidence" value="ECO:0007669"/>
    <property type="project" value="InterPro"/>
</dbReference>
<dbReference type="Pfam" id="PF04088">
    <property type="entry name" value="Peroxin-13_N"/>
    <property type="match status" value="1"/>
</dbReference>